<evidence type="ECO:0000313" key="1">
    <source>
        <dbReference type="EMBL" id="XPM62421.1"/>
    </source>
</evidence>
<sequence>MPLRRRFQTGLPAGTYCNAIAGELTVPIVAIVRAIARSWMLKAMLKLAFLP</sequence>
<protein>
    <submittedName>
        <fullName evidence="1">Uncharacterized protein</fullName>
    </submittedName>
</protein>
<dbReference type="Proteomes" id="UP000095472">
    <property type="component" value="Chromosome"/>
</dbReference>
<keyword evidence="2" id="KW-1185">Reference proteome</keyword>
<name>A0ACD5GPL1_9CYAN</name>
<evidence type="ECO:0000313" key="2">
    <source>
        <dbReference type="Proteomes" id="UP000095472"/>
    </source>
</evidence>
<organism evidence="1 2">
    <name type="scientific">Desertifilum tharense IPPAS B-1220</name>
    <dbReference type="NCBI Taxonomy" id="1781255"/>
    <lineage>
        <taxon>Bacteria</taxon>
        <taxon>Bacillati</taxon>
        <taxon>Cyanobacteriota</taxon>
        <taxon>Cyanophyceae</taxon>
        <taxon>Desertifilales</taxon>
        <taxon>Desertifilaceae</taxon>
        <taxon>Desertifilum</taxon>
    </lineage>
</organism>
<gene>
    <name evidence="1" type="ORF">BH720_022135</name>
</gene>
<reference evidence="1 2" key="1">
    <citation type="journal article" date="2016" name="Genome Announc.">
        <title>Draft Genome Sequence of the Thermotolerant Cyanobacterium Desertifilum sp. IPPAS B-1220.</title>
        <authorList>
            <person name="Mironov K.S."/>
            <person name="Sinetova M.A."/>
            <person name="Bolatkhan K."/>
            <person name="Zayadan B.K."/>
            <person name="Ustinova V.V."/>
            <person name="Kupriyanova E.V."/>
            <person name="Skrypnik A.N."/>
            <person name="Gogoleva N.E."/>
            <person name="Gogolev Y.V."/>
            <person name="Los D.A."/>
        </authorList>
    </citation>
    <scope>NUCLEOTIDE SEQUENCE [LARGE SCALE GENOMIC DNA]</scope>
    <source>
        <strain evidence="1 2">IPPAS B-1220</strain>
    </source>
</reference>
<accession>A0ACD5GPL1</accession>
<proteinExistence type="predicted"/>
<dbReference type="EMBL" id="CP182909">
    <property type="protein sequence ID" value="XPM62421.1"/>
    <property type="molecule type" value="Genomic_DNA"/>
</dbReference>